<keyword evidence="4" id="KW-1185">Reference proteome</keyword>
<feature type="region of interest" description="Disordered" evidence="1">
    <location>
        <begin position="153"/>
        <end position="187"/>
    </location>
</feature>
<dbReference type="OMA" id="MMSDVKR"/>
<evidence type="ECO:0000313" key="3">
    <source>
        <dbReference type="EnsemblMetazoa" id="CapteP225956"/>
    </source>
</evidence>
<dbReference type="EMBL" id="AMQN01002090">
    <property type="status" value="NOT_ANNOTATED_CDS"/>
    <property type="molecule type" value="Genomic_DNA"/>
</dbReference>
<dbReference type="PANTHER" id="PTHR31328:SF2">
    <property type="entry name" value="BIOGENESIS OF LYSOSOME-RELATED ORGANELLES COMPLEX 1 SUBUNIT 6"/>
    <property type="match status" value="1"/>
</dbReference>
<dbReference type="AlphaFoldDB" id="R7TW30"/>
<proteinExistence type="predicted"/>
<sequence length="187" mass="22002">MNRIWELLCCRLQERFQLLPIMEDDDQVEVAEEAVVGEVPQLSRSEDQHSALFDNIRAIDDRTVEKMTYGILAHLLPDLQKAQSTLSDMTENQRVLIESVQQENAKFAECQAMKDVTLMMDKAKLYQGKLQNIKKDMYAIRDKSLKLQKRALKLQQQREKESEQEEARRQRELERERQLIAKPVRKS</sequence>
<evidence type="ECO:0000256" key="1">
    <source>
        <dbReference type="SAM" id="MobiDB-lite"/>
    </source>
</evidence>
<dbReference type="HOGENOM" id="CLU_115118_0_0_1"/>
<reference evidence="3" key="3">
    <citation type="submission" date="2015-06" db="UniProtKB">
        <authorList>
            <consortium name="EnsemblMetazoa"/>
        </authorList>
    </citation>
    <scope>IDENTIFICATION</scope>
</reference>
<reference evidence="2 4" key="2">
    <citation type="journal article" date="2013" name="Nature">
        <title>Insights into bilaterian evolution from three spiralian genomes.</title>
        <authorList>
            <person name="Simakov O."/>
            <person name="Marletaz F."/>
            <person name="Cho S.J."/>
            <person name="Edsinger-Gonzales E."/>
            <person name="Havlak P."/>
            <person name="Hellsten U."/>
            <person name="Kuo D.H."/>
            <person name="Larsson T."/>
            <person name="Lv J."/>
            <person name="Arendt D."/>
            <person name="Savage R."/>
            <person name="Osoegawa K."/>
            <person name="de Jong P."/>
            <person name="Grimwood J."/>
            <person name="Chapman J.A."/>
            <person name="Shapiro H."/>
            <person name="Aerts A."/>
            <person name="Otillar R.P."/>
            <person name="Terry A.Y."/>
            <person name="Boore J.L."/>
            <person name="Grigoriev I.V."/>
            <person name="Lindberg D.R."/>
            <person name="Seaver E.C."/>
            <person name="Weisblat D.A."/>
            <person name="Putnam N.H."/>
            <person name="Rokhsar D.S."/>
        </authorList>
    </citation>
    <scope>NUCLEOTIDE SEQUENCE</scope>
    <source>
        <strain evidence="2 4">I ESC-2004</strain>
    </source>
</reference>
<dbReference type="Pfam" id="PF14712">
    <property type="entry name" value="Snapin_Pallidin"/>
    <property type="match status" value="1"/>
</dbReference>
<accession>R7TW30</accession>
<evidence type="ECO:0008006" key="5">
    <source>
        <dbReference type="Google" id="ProtNLM"/>
    </source>
</evidence>
<dbReference type="STRING" id="283909.R7TW30"/>
<evidence type="ECO:0000313" key="2">
    <source>
        <dbReference type="EMBL" id="ELT98118.1"/>
    </source>
</evidence>
<dbReference type="EnsemblMetazoa" id="CapteT225956">
    <property type="protein sequence ID" value="CapteP225956"/>
    <property type="gene ID" value="CapteG225956"/>
</dbReference>
<dbReference type="Proteomes" id="UP000014760">
    <property type="component" value="Unassembled WGS sequence"/>
</dbReference>
<organism evidence="2">
    <name type="scientific">Capitella teleta</name>
    <name type="common">Polychaete worm</name>
    <dbReference type="NCBI Taxonomy" id="283909"/>
    <lineage>
        <taxon>Eukaryota</taxon>
        <taxon>Metazoa</taxon>
        <taxon>Spiralia</taxon>
        <taxon>Lophotrochozoa</taxon>
        <taxon>Annelida</taxon>
        <taxon>Polychaeta</taxon>
        <taxon>Sedentaria</taxon>
        <taxon>Scolecida</taxon>
        <taxon>Capitellidae</taxon>
        <taxon>Capitella</taxon>
    </lineage>
</organism>
<dbReference type="EMBL" id="KB308242">
    <property type="protein sequence ID" value="ELT98118.1"/>
    <property type="molecule type" value="Genomic_DNA"/>
</dbReference>
<dbReference type="GO" id="GO:0030133">
    <property type="term" value="C:transport vesicle"/>
    <property type="evidence" value="ECO:0007669"/>
    <property type="project" value="TreeGrafter"/>
</dbReference>
<feature type="compositionally biased region" description="Basic and acidic residues" evidence="1">
    <location>
        <begin position="156"/>
        <end position="179"/>
    </location>
</feature>
<evidence type="ECO:0000313" key="4">
    <source>
        <dbReference type="Proteomes" id="UP000014760"/>
    </source>
</evidence>
<dbReference type="PANTHER" id="PTHR31328">
    <property type="entry name" value="BIOGENESIS OF LYSOSOME-RELATED ORGANELLES COMPLEX 1 SUBUNIT 6"/>
    <property type="match status" value="1"/>
</dbReference>
<gene>
    <name evidence="2" type="ORF">CAPTEDRAFT_225956</name>
</gene>
<dbReference type="OrthoDB" id="19659at2759"/>
<reference evidence="4" key="1">
    <citation type="submission" date="2012-12" db="EMBL/GenBank/DDBJ databases">
        <authorList>
            <person name="Hellsten U."/>
            <person name="Grimwood J."/>
            <person name="Chapman J.A."/>
            <person name="Shapiro H."/>
            <person name="Aerts A."/>
            <person name="Otillar R.P."/>
            <person name="Terry A.Y."/>
            <person name="Boore J.L."/>
            <person name="Simakov O."/>
            <person name="Marletaz F."/>
            <person name="Cho S.-J."/>
            <person name="Edsinger-Gonzales E."/>
            <person name="Havlak P."/>
            <person name="Kuo D.-H."/>
            <person name="Larsson T."/>
            <person name="Lv J."/>
            <person name="Arendt D."/>
            <person name="Savage R."/>
            <person name="Osoegawa K."/>
            <person name="de Jong P."/>
            <person name="Lindberg D.R."/>
            <person name="Seaver E.C."/>
            <person name="Weisblat D.A."/>
            <person name="Putnam N.H."/>
            <person name="Grigoriev I.V."/>
            <person name="Rokhsar D.S."/>
        </authorList>
    </citation>
    <scope>NUCLEOTIDE SEQUENCE</scope>
    <source>
        <strain evidence="4">I ESC-2004</strain>
    </source>
</reference>
<name>R7TW30_CAPTE</name>
<dbReference type="GO" id="GO:0031083">
    <property type="term" value="C:BLOC-1 complex"/>
    <property type="evidence" value="ECO:0007669"/>
    <property type="project" value="TreeGrafter"/>
</dbReference>
<dbReference type="InterPro" id="IPR028119">
    <property type="entry name" value="Snapin/Pallidin/Snn1"/>
</dbReference>
<protein>
    <recommendedName>
        <fullName evidence="5">BLOC-1 subunit 6</fullName>
    </recommendedName>
</protein>